<feature type="transmembrane region" description="Helical" evidence="1">
    <location>
        <begin position="211"/>
        <end position="229"/>
    </location>
</feature>
<keyword evidence="1" id="KW-1133">Transmembrane helix</keyword>
<evidence type="ECO:0000313" key="2">
    <source>
        <dbReference type="EMBL" id="RYQ29542.1"/>
    </source>
</evidence>
<sequence length="453" mass="50904">MNTVMLLIALVLLLVNSYFFFGKHLSNPVMLFMLPLIIALLDGFIYYNQWRYNFNTNTVLLVLGGTVSFAAGCYIAYVYGERNMKSKNVKVVRLLLPNYIYAICIIVILTMSVFVLASLRSLVASHGYSVATLMDIIGNYNELSKFGNEDVSLRGIGVYCYEALFGIGLVLAYLAARDLAVGRKNCSKMCLLAFFTAALSVVIVGSRSVSIALIVSFLVIYIMYTRRIGRVRKLSDIKVGYVIFLPLILLVAASVFLGSVSFLGREGGSDNSTKLYDISIYLGAPLKNLDLTMSQGIMQSEYFGRWTFRQIYATLNNLGITSVPYSTDFGFQDINGWFLGNVYTIFYYLTVDFGVLGCLVALFLIGLLVQFVYQLAYRKLDAPYVSFPVILYGYFAYNILFAFFADNITSLLFSTGLYKKLIIVALVELLLNRILRKRINTYETSDIVDYTRL</sequence>
<keyword evidence="1" id="KW-0472">Membrane</keyword>
<protein>
    <recommendedName>
        <fullName evidence="4">Oligosaccharide repeat unit polymerase</fullName>
    </recommendedName>
</protein>
<keyword evidence="1" id="KW-0812">Transmembrane</keyword>
<reference evidence="2 3" key="1">
    <citation type="submission" date="2018-12" db="EMBL/GenBank/DDBJ databases">
        <title>Unveiling genomic diversity among members of the Bifidobacterium pseudolongum species, a widely distributed gut commensal of the animal kingdom.</title>
        <authorList>
            <person name="Lugli G.A."/>
            <person name="Duranti S."/>
            <person name="Albert K."/>
            <person name="Mancabelli L."/>
            <person name="Napoli S."/>
            <person name="Viappiani A."/>
            <person name="Anzalone R."/>
            <person name="Longhi G."/>
            <person name="Milani C."/>
            <person name="Turroni F."/>
            <person name="Alessandri G."/>
            <person name="Sela D.A."/>
            <person name="Van Sinderen D."/>
            <person name="Ventura M."/>
        </authorList>
    </citation>
    <scope>NUCLEOTIDE SEQUENCE [LARGE SCALE GENOMIC DNA]</scope>
    <source>
        <strain evidence="2 3">2017B</strain>
    </source>
</reference>
<feature type="transmembrane region" description="Helical" evidence="1">
    <location>
        <begin position="156"/>
        <end position="176"/>
    </location>
</feature>
<feature type="transmembrane region" description="Helical" evidence="1">
    <location>
        <begin position="241"/>
        <end position="263"/>
    </location>
</feature>
<evidence type="ECO:0008006" key="4">
    <source>
        <dbReference type="Google" id="ProtNLM"/>
    </source>
</evidence>
<accession>A0A4Q5AJ84</accession>
<feature type="transmembrane region" description="Helical" evidence="1">
    <location>
        <begin position="345"/>
        <end position="373"/>
    </location>
</feature>
<dbReference type="RefSeq" id="WP_129871205.1">
    <property type="nucleotide sequence ID" value="NZ_RYUO01000004.1"/>
</dbReference>
<feature type="transmembrane region" description="Helical" evidence="1">
    <location>
        <begin position="6"/>
        <end position="22"/>
    </location>
</feature>
<organism evidence="2 3">
    <name type="scientific">Bifidobacterium pseudolongum subsp. globosum</name>
    <dbReference type="NCBI Taxonomy" id="1690"/>
    <lineage>
        <taxon>Bacteria</taxon>
        <taxon>Bacillati</taxon>
        <taxon>Actinomycetota</taxon>
        <taxon>Actinomycetes</taxon>
        <taxon>Bifidobacteriales</taxon>
        <taxon>Bifidobacteriaceae</taxon>
        <taxon>Bifidobacterium</taxon>
    </lineage>
</organism>
<dbReference type="NCBIfam" id="TIGR04370">
    <property type="entry name" value="glyco_rpt_poly"/>
    <property type="match status" value="1"/>
</dbReference>
<feature type="transmembrane region" description="Helical" evidence="1">
    <location>
        <begin position="59"/>
        <end position="79"/>
    </location>
</feature>
<feature type="transmembrane region" description="Helical" evidence="1">
    <location>
        <begin position="99"/>
        <end position="119"/>
    </location>
</feature>
<comment type="caution">
    <text evidence="2">The sequence shown here is derived from an EMBL/GenBank/DDBJ whole genome shotgun (WGS) entry which is preliminary data.</text>
</comment>
<evidence type="ECO:0000313" key="3">
    <source>
        <dbReference type="Proteomes" id="UP000291920"/>
    </source>
</evidence>
<dbReference type="Proteomes" id="UP000291920">
    <property type="component" value="Unassembled WGS sequence"/>
</dbReference>
<proteinExistence type="predicted"/>
<gene>
    <name evidence="2" type="ORF">PG2017B_1731</name>
</gene>
<feature type="transmembrane region" description="Helical" evidence="1">
    <location>
        <begin position="385"/>
        <end position="405"/>
    </location>
</feature>
<dbReference type="AlphaFoldDB" id="A0A4Q5AJ84"/>
<name>A0A4Q5AJ84_9BIFI</name>
<feature type="transmembrane region" description="Helical" evidence="1">
    <location>
        <begin position="29"/>
        <end position="47"/>
    </location>
</feature>
<feature type="transmembrane region" description="Helical" evidence="1">
    <location>
        <begin position="188"/>
        <end position="205"/>
    </location>
</feature>
<dbReference type="EMBL" id="RYUT01000004">
    <property type="protein sequence ID" value="RYQ29542.1"/>
    <property type="molecule type" value="Genomic_DNA"/>
</dbReference>
<feature type="transmembrane region" description="Helical" evidence="1">
    <location>
        <begin position="411"/>
        <end position="431"/>
    </location>
</feature>
<evidence type="ECO:0000256" key="1">
    <source>
        <dbReference type="SAM" id="Phobius"/>
    </source>
</evidence>